<keyword evidence="1" id="KW-1133">Transmembrane helix</keyword>
<feature type="domain" description="PH" evidence="2">
    <location>
        <begin position="45"/>
        <end position="150"/>
    </location>
</feature>
<evidence type="ECO:0000256" key="1">
    <source>
        <dbReference type="SAM" id="Phobius"/>
    </source>
</evidence>
<evidence type="ECO:0000313" key="3">
    <source>
        <dbReference type="EMBL" id="QAY61241.1"/>
    </source>
</evidence>
<dbReference type="AlphaFoldDB" id="A0A4V0YDM6"/>
<protein>
    <recommendedName>
        <fullName evidence="2">PH domain-containing protein</fullName>
    </recommendedName>
</protein>
<proteinExistence type="predicted"/>
<dbReference type="InterPro" id="IPR057446">
    <property type="entry name" value="PH_bac"/>
</dbReference>
<keyword evidence="4" id="KW-1185">Reference proteome</keyword>
<dbReference type="EMBL" id="CP035494">
    <property type="protein sequence ID" value="QAY61241.1"/>
    <property type="molecule type" value="Genomic_DNA"/>
</dbReference>
<dbReference type="Pfam" id="PF25362">
    <property type="entry name" value="bPH_11"/>
    <property type="match status" value="1"/>
</dbReference>
<keyword evidence="1" id="KW-0812">Transmembrane</keyword>
<keyword evidence="1" id="KW-0472">Membrane</keyword>
<gene>
    <name evidence="3" type="ORF">ET475_15470</name>
</gene>
<dbReference type="Proteomes" id="UP000293995">
    <property type="component" value="Chromosome"/>
</dbReference>
<accession>A0A4V0YDM6</accession>
<feature type="transmembrane region" description="Helical" evidence="1">
    <location>
        <begin position="6"/>
        <end position="26"/>
    </location>
</feature>
<dbReference type="OrthoDB" id="3826692at2"/>
<name>A0A4V0YDM6_9MICO</name>
<sequence>MTREGALLLMVAIALVLLALMAWGWYRRTRRDAAPLTSVHDLPAEATVSGRYDGLYVATTRQDEPLERIAAPGLGYRSRADIIVADTGIALDIPGQQRLVIPAERIADVAQATVAIDRVVEKDGLVRVTWRTDLGTRVDTYLRARDASATALADSIRPLIHDSRTGSAA</sequence>
<dbReference type="KEGG" id="mprt:ET475_15470"/>
<reference evidence="3 4" key="1">
    <citation type="submission" date="2019-01" db="EMBL/GenBank/DDBJ databases">
        <title>Genome sequencing of strain DFW100M-13.</title>
        <authorList>
            <person name="Heo J."/>
            <person name="Kim S.-J."/>
            <person name="Kim J.-S."/>
            <person name="Hong S.-B."/>
            <person name="Kwon S.-W."/>
        </authorList>
    </citation>
    <scope>NUCLEOTIDE SEQUENCE [LARGE SCALE GENOMIC DNA]</scope>
    <source>
        <strain evidence="3 4">DFW100M-13</strain>
    </source>
</reference>
<organism evidence="3 4">
    <name type="scientific">Microbacterium protaetiae</name>
    <dbReference type="NCBI Taxonomy" id="2509458"/>
    <lineage>
        <taxon>Bacteria</taxon>
        <taxon>Bacillati</taxon>
        <taxon>Actinomycetota</taxon>
        <taxon>Actinomycetes</taxon>
        <taxon>Micrococcales</taxon>
        <taxon>Microbacteriaceae</taxon>
        <taxon>Microbacterium</taxon>
    </lineage>
</organism>
<evidence type="ECO:0000313" key="4">
    <source>
        <dbReference type="Proteomes" id="UP000293995"/>
    </source>
</evidence>
<dbReference type="RefSeq" id="WP_129392291.1">
    <property type="nucleotide sequence ID" value="NZ_CP035494.1"/>
</dbReference>
<evidence type="ECO:0000259" key="2">
    <source>
        <dbReference type="Pfam" id="PF25362"/>
    </source>
</evidence>